<dbReference type="Pfam" id="PF00749">
    <property type="entry name" value="tRNA-synt_1c"/>
    <property type="match status" value="1"/>
</dbReference>
<dbReference type="InterPro" id="IPR004527">
    <property type="entry name" value="Glu-tRNA-ligase_bac/mito"/>
</dbReference>
<keyword evidence="7 17" id="KW-0648">Protein biosynthesis</keyword>
<dbReference type="InterPro" id="IPR033910">
    <property type="entry name" value="GluRS_core"/>
</dbReference>
<dbReference type="GeneTree" id="ENSGT00390000009759"/>
<dbReference type="HAMAP" id="MF_00022">
    <property type="entry name" value="Glu_tRNA_synth_type1"/>
    <property type="match status" value="1"/>
</dbReference>
<dbReference type="AlphaFoldDB" id="G3Q7G8"/>
<evidence type="ECO:0000256" key="1">
    <source>
        <dbReference type="ARBA" id="ARBA00004173"/>
    </source>
</evidence>
<keyword evidence="8 17" id="KW-0030">Aminoacyl-tRNA synthetase</keyword>
<dbReference type="InterPro" id="IPR020751">
    <property type="entry name" value="aa-tRNA-synth_I_codon-bd_sub2"/>
</dbReference>
<dbReference type="InterPro" id="IPR049940">
    <property type="entry name" value="GluQ/Sye"/>
</dbReference>
<dbReference type="GO" id="GO:0008270">
    <property type="term" value="F:zinc ion binding"/>
    <property type="evidence" value="ECO:0007669"/>
    <property type="project" value="InterPro"/>
</dbReference>
<dbReference type="OMA" id="QAPRYDN"/>
<dbReference type="PANTHER" id="PTHR43311">
    <property type="entry name" value="GLUTAMATE--TRNA LIGASE"/>
    <property type="match status" value="1"/>
</dbReference>
<comment type="catalytic activity">
    <reaction evidence="16">
        <text>tRNA(Gln) + L-glutamate + ATP = L-glutamyl-tRNA(Gln) + AMP + diphosphate</text>
        <dbReference type="Rhea" id="RHEA:64612"/>
        <dbReference type="Rhea" id="RHEA-COMP:9662"/>
        <dbReference type="Rhea" id="RHEA-COMP:9684"/>
        <dbReference type="ChEBI" id="CHEBI:29985"/>
        <dbReference type="ChEBI" id="CHEBI:30616"/>
        <dbReference type="ChEBI" id="CHEBI:33019"/>
        <dbReference type="ChEBI" id="CHEBI:78442"/>
        <dbReference type="ChEBI" id="CHEBI:78520"/>
        <dbReference type="ChEBI" id="CHEBI:456215"/>
    </reaction>
    <physiologicalReaction direction="left-to-right" evidence="16">
        <dbReference type="Rhea" id="RHEA:64613"/>
    </physiologicalReaction>
</comment>
<dbReference type="InParanoid" id="G3Q7G8"/>
<dbReference type="EC" id="6.1.1.17" evidence="3"/>
<evidence type="ECO:0000256" key="2">
    <source>
        <dbReference type="ARBA" id="ARBA00007894"/>
    </source>
</evidence>
<dbReference type="PROSITE" id="PS00178">
    <property type="entry name" value="AA_TRNA_LIGASE_I"/>
    <property type="match status" value="1"/>
</dbReference>
<dbReference type="OrthoDB" id="428822at2759"/>
<dbReference type="Gene3D" id="3.40.50.620">
    <property type="entry name" value="HUPs"/>
    <property type="match status" value="1"/>
</dbReference>
<comment type="similarity">
    <text evidence="2">Belongs to the class-I aminoacyl-tRNA synthetase family. Glutamate--tRNA ligase type 1 subfamily.</text>
</comment>
<protein>
    <recommendedName>
        <fullName evidence="11">Nondiscriminating glutamyl-tRNA synthetase EARS2, mitochondrial</fullName>
        <ecNumber evidence="3">6.1.1.17</ecNumber>
        <ecNumber evidence="10">6.1.1.24</ecNumber>
    </recommendedName>
    <alternativeName>
        <fullName evidence="13">Glutamate--tRNA(Gln) ligase EARS2, mitochondrial</fullName>
    </alternativeName>
    <alternativeName>
        <fullName evidence="9">Glutamyl-tRNA synthetase</fullName>
    </alternativeName>
    <alternativeName>
        <fullName evidence="12">Mitochondrial glutamyl-tRNA synthetase</fullName>
    </alternativeName>
</protein>
<dbReference type="GO" id="GO:0006424">
    <property type="term" value="P:glutamyl-tRNA aminoacylation"/>
    <property type="evidence" value="ECO:0007669"/>
    <property type="project" value="InterPro"/>
</dbReference>
<evidence type="ECO:0000256" key="12">
    <source>
        <dbReference type="ARBA" id="ARBA00044251"/>
    </source>
</evidence>
<evidence type="ECO:0000256" key="17">
    <source>
        <dbReference type="RuleBase" id="RU363037"/>
    </source>
</evidence>
<keyword evidence="5 17" id="KW-0547">Nucleotide-binding</keyword>
<evidence type="ECO:0000256" key="6">
    <source>
        <dbReference type="ARBA" id="ARBA00022840"/>
    </source>
</evidence>
<reference evidence="20" key="3">
    <citation type="submission" date="2025-09" db="UniProtKB">
        <authorList>
            <consortium name="Ensembl"/>
        </authorList>
    </citation>
    <scope>IDENTIFICATION</scope>
</reference>
<dbReference type="STRING" id="69293.ENSGACP00000025828"/>
<evidence type="ECO:0000256" key="3">
    <source>
        <dbReference type="ARBA" id="ARBA00012835"/>
    </source>
</evidence>
<dbReference type="Gene3D" id="1.10.10.350">
    <property type="match status" value="1"/>
</dbReference>
<dbReference type="Ensembl" id="ENSGACT00000025879.2">
    <property type="protein sequence ID" value="ENSGACP00000025828.2"/>
    <property type="gene ID" value="ENSGACG00000019531.2"/>
</dbReference>
<dbReference type="eggNOG" id="KOG1149">
    <property type="taxonomic scope" value="Eukaryota"/>
</dbReference>
<evidence type="ECO:0000259" key="18">
    <source>
        <dbReference type="Pfam" id="PF00749"/>
    </source>
</evidence>
<dbReference type="EC" id="6.1.1.24" evidence="10"/>
<dbReference type="GO" id="GO:0005739">
    <property type="term" value="C:mitochondrion"/>
    <property type="evidence" value="ECO:0007669"/>
    <property type="project" value="UniProtKB-SubCell"/>
</dbReference>
<dbReference type="GO" id="GO:0004818">
    <property type="term" value="F:glutamate-tRNA ligase activity"/>
    <property type="evidence" value="ECO:0007669"/>
    <property type="project" value="UniProtKB-EC"/>
</dbReference>
<evidence type="ECO:0000256" key="13">
    <source>
        <dbReference type="ARBA" id="ARBA00044313"/>
    </source>
</evidence>
<evidence type="ECO:0000256" key="8">
    <source>
        <dbReference type="ARBA" id="ARBA00023146"/>
    </source>
</evidence>
<evidence type="ECO:0000313" key="21">
    <source>
        <dbReference type="Proteomes" id="UP000007635"/>
    </source>
</evidence>
<organism evidence="20 21">
    <name type="scientific">Gasterosteus aculeatus aculeatus</name>
    <name type="common">three-spined stickleback</name>
    <dbReference type="NCBI Taxonomy" id="481459"/>
    <lineage>
        <taxon>Eukaryota</taxon>
        <taxon>Metazoa</taxon>
        <taxon>Chordata</taxon>
        <taxon>Craniata</taxon>
        <taxon>Vertebrata</taxon>
        <taxon>Euteleostomi</taxon>
        <taxon>Actinopterygii</taxon>
        <taxon>Neopterygii</taxon>
        <taxon>Teleostei</taxon>
        <taxon>Neoteleostei</taxon>
        <taxon>Acanthomorphata</taxon>
        <taxon>Eupercaria</taxon>
        <taxon>Perciformes</taxon>
        <taxon>Cottioidei</taxon>
        <taxon>Gasterosteales</taxon>
        <taxon>Gasterosteidae</taxon>
        <taxon>Gasterosteus</taxon>
    </lineage>
</organism>
<dbReference type="GO" id="GO:0005524">
    <property type="term" value="F:ATP binding"/>
    <property type="evidence" value="ECO:0007669"/>
    <property type="project" value="UniProtKB-KW"/>
</dbReference>
<dbReference type="InterPro" id="IPR008925">
    <property type="entry name" value="aa_tRNA-synth_I_cd-bd_sf"/>
</dbReference>
<evidence type="ECO:0000313" key="20">
    <source>
        <dbReference type="Ensembl" id="ENSGACP00000025828.2"/>
    </source>
</evidence>
<evidence type="ECO:0000256" key="11">
    <source>
        <dbReference type="ARBA" id="ARBA00044142"/>
    </source>
</evidence>
<dbReference type="InterPro" id="IPR020058">
    <property type="entry name" value="Glu/Gln-tRNA-synth_Ib_cat-dom"/>
</dbReference>
<evidence type="ECO:0000256" key="10">
    <source>
        <dbReference type="ARBA" id="ARBA00044054"/>
    </source>
</evidence>
<evidence type="ECO:0000259" key="19">
    <source>
        <dbReference type="Pfam" id="PF19269"/>
    </source>
</evidence>
<accession>G3Q7G8</accession>
<dbReference type="PANTHER" id="PTHR43311:SF2">
    <property type="entry name" value="GLUTAMATE--TRNA LIGASE, MITOCHONDRIAL-RELATED"/>
    <property type="match status" value="1"/>
</dbReference>
<dbReference type="InterPro" id="IPR045462">
    <property type="entry name" value="aa-tRNA-synth_I_cd-bd"/>
</dbReference>
<comment type="catalytic activity">
    <reaction evidence="14">
        <text>tRNA(Glu) + L-glutamate + ATP = L-glutamyl-tRNA(Glu) + AMP + diphosphate</text>
        <dbReference type="Rhea" id="RHEA:23540"/>
        <dbReference type="Rhea" id="RHEA-COMP:9663"/>
        <dbReference type="Rhea" id="RHEA-COMP:9680"/>
        <dbReference type="ChEBI" id="CHEBI:29985"/>
        <dbReference type="ChEBI" id="CHEBI:30616"/>
        <dbReference type="ChEBI" id="CHEBI:33019"/>
        <dbReference type="ChEBI" id="CHEBI:78442"/>
        <dbReference type="ChEBI" id="CHEBI:78520"/>
        <dbReference type="ChEBI" id="CHEBI:456215"/>
        <dbReference type="EC" id="6.1.1.17"/>
    </reaction>
    <physiologicalReaction direction="left-to-right" evidence="14">
        <dbReference type="Rhea" id="RHEA:23541"/>
    </physiologicalReaction>
</comment>
<dbReference type="FunCoup" id="G3Q7G8">
    <property type="interactions" value="772"/>
</dbReference>
<dbReference type="InterPro" id="IPR014729">
    <property type="entry name" value="Rossmann-like_a/b/a_fold"/>
</dbReference>
<dbReference type="FunFam" id="3.40.50.620:FF:000045">
    <property type="entry name" value="Glutamate--tRNA ligase, mitochondrial"/>
    <property type="match status" value="1"/>
</dbReference>
<keyword evidence="6 17" id="KW-0067">ATP-binding</keyword>
<evidence type="ECO:0000256" key="4">
    <source>
        <dbReference type="ARBA" id="ARBA00022598"/>
    </source>
</evidence>
<evidence type="ECO:0000256" key="14">
    <source>
        <dbReference type="ARBA" id="ARBA00047366"/>
    </source>
</evidence>
<reference evidence="20 21" key="1">
    <citation type="journal article" date="2021" name="G3 (Bethesda)">
        <title>Improved contiguity of the threespine stickleback genome using long-read sequencing.</title>
        <authorList>
            <person name="Nath S."/>
            <person name="Shaw D.E."/>
            <person name="White M.A."/>
        </authorList>
    </citation>
    <scope>NUCLEOTIDE SEQUENCE [LARGE SCALE GENOMIC DNA]</scope>
    <source>
        <strain evidence="20 21">Lake Benthic</strain>
    </source>
</reference>
<dbReference type="GO" id="GO:0000049">
    <property type="term" value="F:tRNA binding"/>
    <property type="evidence" value="ECO:0007669"/>
    <property type="project" value="InterPro"/>
</dbReference>
<dbReference type="Proteomes" id="UP000007635">
    <property type="component" value="Chromosome IX"/>
</dbReference>
<proteinExistence type="inferred from homology"/>
<comment type="subcellular location">
    <subcellularLocation>
        <location evidence="1">Mitochondrion</location>
    </subcellularLocation>
</comment>
<dbReference type="InterPro" id="IPR000924">
    <property type="entry name" value="Glu/Gln-tRNA-synth"/>
</dbReference>
<evidence type="ECO:0000256" key="9">
    <source>
        <dbReference type="ARBA" id="ARBA00030865"/>
    </source>
</evidence>
<dbReference type="CDD" id="cd00808">
    <property type="entry name" value="GluRS_core"/>
    <property type="match status" value="1"/>
</dbReference>
<evidence type="ECO:0000256" key="5">
    <source>
        <dbReference type="ARBA" id="ARBA00022741"/>
    </source>
</evidence>
<dbReference type="InterPro" id="IPR001412">
    <property type="entry name" value="aa-tRNA-synth_I_CS"/>
</dbReference>
<dbReference type="GO" id="GO:0050561">
    <property type="term" value="F:glutamate-tRNA(Gln) ligase activity"/>
    <property type="evidence" value="ECO:0007669"/>
    <property type="project" value="UniProtKB-EC"/>
</dbReference>
<comment type="catalytic activity">
    <reaction evidence="15">
        <text>tRNA(Glx) + L-glutamate + ATP = L-glutamyl-tRNA(Glx) + AMP + diphosphate</text>
        <dbReference type="Rhea" id="RHEA:18397"/>
        <dbReference type="Rhea" id="RHEA-COMP:9713"/>
        <dbReference type="Rhea" id="RHEA-COMP:9716"/>
        <dbReference type="ChEBI" id="CHEBI:29985"/>
        <dbReference type="ChEBI" id="CHEBI:30616"/>
        <dbReference type="ChEBI" id="CHEBI:33019"/>
        <dbReference type="ChEBI" id="CHEBI:78442"/>
        <dbReference type="ChEBI" id="CHEBI:78520"/>
        <dbReference type="ChEBI" id="CHEBI:456215"/>
        <dbReference type="EC" id="6.1.1.24"/>
    </reaction>
    <physiologicalReaction direction="left-to-right" evidence="15">
        <dbReference type="Rhea" id="RHEA:18398"/>
    </physiologicalReaction>
</comment>
<name>G3Q7G8_GASAC</name>
<reference evidence="20" key="2">
    <citation type="submission" date="2025-08" db="UniProtKB">
        <authorList>
            <consortium name="Ensembl"/>
        </authorList>
    </citation>
    <scope>IDENTIFICATION</scope>
</reference>
<keyword evidence="4 17" id="KW-0436">Ligase</keyword>
<keyword evidence="21" id="KW-1185">Reference proteome</keyword>
<feature type="domain" description="Glutamyl/glutaminyl-tRNA synthetase class Ib catalytic" evidence="18">
    <location>
        <begin position="34"/>
        <end position="349"/>
    </location>
</feature>
<evidence type="ECO:0000256" key="7">
    <source>
        <dbReference type="ARBA" id="ARBA00022917"/>
    </source>
</evidence>
<dbReference type="PRINTS" id="PR00987">
    <property type="entry name" value="TRNASYNTHGLU"/>
</dbReference>
<evidence type="ECO:0000256" key="16">
    <source>
        <dbReference type="ARBA" id="ARBA00047689"/>
    </source>
</evidence>
<evidence type="ECO:0000256" key="15">
    <source>
        <dbReference type="ARBA" id="ARBA00047479"/>
    </source>
</evidence>
<dbReference type="Pfam" id="PF19269">
    <property type="entry name" value="Anticodon_2"/>
    <property type="match status" value="1"/>
</dbReference>
<sequence length="522" mass="59325">MPLWRCLWRRSAGRKRPVELRLNVTRRCSSVQGEVRVRFAPSPTGFLHLGGLRTALYNYIFAKKYGGSFILRLEDTDQSRLVPGAAESIEDMLEWAGVPPDESPRRGGPVGPYMQSQRLDLYGQTARQLVESHHAYYCFCSSQRLDLLKKEALRTGQTPRYDNRCRHLQAGQIREKLSRAVPHVIRFRLDAGVESFQDLIFGRSHHEVAQVEGDPVVIKADGFPTYHLANIVDDHYMRISHVLRGSEWLISTSKHLLMYRALGWQPPTFAHLPLLMNKDGTKLSKRQGDIFIQSFQRDGVLPEALLDITTHCGSGFNTNRIGRQMDNLIAEFNPSKITTHSALLDLEKLPEFNRIHLRHRIEDEEQCQLLVADLQGRIQRSCTAEIRDERVLHADYIRRVLHLRKGHISSLKELLSPAYSYLWVRPSVSSQQVAALTTEAQHIASLVLKYVGCGDSRVFARCRLMTLAKQARDTKYGDVMKLLRLALSGLQQGPSVAEMMVSLGPAEIRHRLQKLSQLSEAG</sequence>
<dbReference type="Bgee" id="ENSGACG00000019531">
    <property type="expression patterns" value="Expressed in muscle tissue and 12 other cell types or tissues"/>
</dbReference>
<dbReference type="SUPFAM" id="SSF48163">
    <property type="entry name" value="An anticodon-binding domain of class I aminoacyl-tRNA synthetases"/>
    <property type="match status" value="1"/>
</dbReference>
<dbReference type="NCBIfam" id="TIGR00464">
    <property type="entry name" value="gltX_bact"/>
    <property type="match status" value="1"/>
</dbReference>
<feature type="domain" description="Aminoacyl-tRNA synthetase class I anticodon-binding" evidence="19">
    <location>
        <begin position="392"/>
        <end position="514"/>
    </location>
</feature>
<dbReference type="SUPFAM" id="SSF52374">
    <property type="entry name" value="Nucleotidylyl transferase"/>
    <property type="match status" value="1"/>
</dbReference>